<dbReference type="GeneID" id="125780266"/>
<dbReference type="AlphaFoldDB" id="A0A034W1M0"/>
<dbReference type="EMBL" id="GAKP01010363">
    <property type="protein sequence ID" value="JAC48589.1"/>
    <property type="molecule type" value="Transcribed_RNA"/>
</dbReference>
<dbReference type="OrthoDB" id="8066503at2759"/>
<reference evidence="4" key="2">
    <citation type="submission" date="2025-05" db="UniProtKB">
        <authorList>
            <consortium name="RefSeq"/>
        </authorList>
    </citation>
    <scope>IDENTIFICATION</scope>
</reference>
<evidence type="ECO:0000313" key="3">
    <source>
        <dbReference type="Proteomes" id="UP001652620"/>
    </source>
</evidence>
<dbReference type="RefSeq" id="XP_049318194.1">
    <property type="nucleotide sequence ID" value="XM_049462237.1"/>
</dbReference>
<dbReference type="Proteomes" id="UP001652620">
    <property type="component" value="Unplaced"/>
</dbReference>
<evidence type="ECO:0000313" key="2">
    <source>
        <dbReference type="EMBL" id="JAC48589.1"/>
    </source>
</evidence>
<feature type="region of interest" description="Disordered" evidence="1">
    <location>
        <begin position="30"/>
        <end position="147"/>
    </location>
</feature>
<evidence type="ECO:0000313" key="4">
    <source>
        <dbReference type="RefSeq" id="XP_049318194.1"/>
    </source>
</evidence>
<sequence length="147" mass="15355">MSAATEQQNNGDVAVEKVAADAVDAAAAVKEDLKKPAVDETVAAADNGTATKGDDEEANDAAAPVKGQVKGTKRPAEAKSAESKKAKKEKAADADSDDEEVLEEITEGDSEIESDEYDIPYDGEEEDLECDDDDDENDDGSGSDDQA</sequence>
<protein>
    <submittedName>
        <fullName evidence="4">Bacchus-like</fullName>
    </submittedName>
</protein>
<dbReference type="OMA" id="DCRNTTK"/>
<feature type="compositionally biased region" description="Basic and acidic residues" evidence="1">
    <location>
        <begin position="74"/>
        <end position="93"/>
    </location>
</feature>
<name>A0A034W1M0_BACDO</name>
<reference evidence="2" key="1">
    <citation type="journal article" date="2014" name="BMC Genomics">
        <title>Characterizing the developmental transcriptome of the oriental fruit fly, Bactrocera dorsalis (Diptera: Tephritidae) through comparative genomic analysis with Drosophila melanogaster utilizing modENCODE datasets.</title>
        <authorList>
            <person name="Geib S.M."/>
            <person name="Calla B."/>
            <person name="Hall B."/>
            <person name="Hou S."/>
            <person name="Manoukis N.C."/>
        </authorList>
    </citation>
    <scope>NUCLEOTIDE SEQUENCE</scope>
    <source>
        <strain evidence="2">Punador</strain>
    </source>
</reference>
<feature type="compositionally biased region" description="Acidic residues" evidence="1">
    <location>
        <begin position="94"/>
        <end position="147"/>
    </location>
</feature>
<keyword evidence="3" id="KW-1185">Reference proteome</keyword>
<accession>A0A034W1M0</accession>
<evidence type="ECO:0000256" key="1">
    <source>
        <dbReference type="SAM" id="MobiDB-lite"/>
    </source>
</evidence>
<organism evidence="2">
    <name type="scientific">Bactrocera dorsalis</name>
    <name type="common">Oriental fruit fly</name>
    <name type="synonym">Dacus dorsalis</name>
    <dbReference type="NCBI Taxonomy" id="27457"/>
    <lineage>
        <taxon>Eukaryota</taxon>
        <taxon>Metazoa</taxon>
        <taxon>Ecdysozoa</taxon>
        <taxon>Arthropoda</taxon>
        <taxon>Hexapoda</taxon>
        <taxon>Insecta</taxon>
        <taxon>Pterygota</taxon>
        <taxon>Neoptera</taxon>
        <taxon>Endopterygota</taxon>
        <taxon>Diptera</taxon>
        <taxon>Brachycera</taxon>
        <taxon>Muscomorpha</taxon>
        <taxon>Tephritoidea</taxon>
        <taxon>Tephritidae</taxon>
        <taxon>Bactrocera</taxon>
        <taxon>Bactrocera</taxon>
    </lineage>
</organism>
<proteinExistence type="predicted"/>
<gene>
    <name evidence="4" type="primary">LOC125780266</name>
</gene>